<evidence type="ECO:0000256" key="4">
    <source>
        <dbReference type="ARBA" id="ARBA00022679"/>
    </source>
</evidence>
<keyword evidence="5" id="KW-0547">Nucleotide-binding</keyword>
<feature type="non-terminal residue" evidence="11">
    <location>
        <position position="377"/>
    </location>
</feature>
<evidence type="ECO:0000256" key="8">
    <source>
        <dbReference type="ARBA" id="ARBA00023012"/>
    </source>
</evidence>
<comment type="caution">
    <text evidence="11">The sequence shown here is derived from an EMBL/GenBank/DDBJ whole genome shotgun (WGS) entry which is preliminary data.</text>
</comment>
<feature type="domain" description="Signal transduction histidine kinase dimerisation/phosphoacceptor" evidence="10">
    <location>
        <begin position="271"/>
        <end position="341"/>
    </location>
</feature>
<evidence type="ECO:0000256" key="1">
    <source>
        <dbReference type="ARBA" id="ARBA00000085"/>
    </source>
</evidence>
<gene>
    <name evidence="11" type="ORF">G4V63_00315</name>
</gene>
<evidence type="ECO:0000256" key="7">
    <source>
        <dbReference type="ARBA" id="ARBA00022840"/>
    </source>
</evidence>
<dbReference type="InterPro" id="IPR003661">
    <property type="entry name" value="HisK_dim/P_dom"/>
</dbReference>
<dbReference type="Proteomes" id="UP000480266">
    <property type="component" value="Unassembled WGS sequence"/>
</dbReference>
<keyword evidence="12" id="KW-1185">Reference proteome</keyword>
<evidence type="ECO:0000256" key="6">
    <source>
        <dbReference type="ARBA" id="ARBA00022777"/>
    </source>
</evidence>
<comment type="catalytic activity">
    <reaction evidence="1">
        <text>ATP + protein L-histidine = ADP + protein N-phospho-L-histidine.</text>
        <dbReference type="EC" id="2.7.13.3"/>
    </reaction>
</comment>
<evidence type="ECO:0000256" key="3">
    <source>
        <dbReference type="ARBA" id="ARBA00022553"/>
    </source>
</evidence>
<accession>A0A7C9VIN3</accession>
<dbReference type="Gene3D" id="1.10.287.130">
    <property type="match status" value="1"/>
</dbReference>
<dbReference type="InterPro" id="IPR036097">
    <property type="entry name" value="HisK_dim/P_sf"/>
</dbReference>
<evidence type="ECO:0000313" key="11">
    <source>
        <dbReference type="EMBL" id="NGX93733.1"/>
    </source>
</evidence>
<keyword evidence="8" id="KW-0902">Two-component regulatory system</keyword>
<evidence type="ECO:0000256" key="9">
    <source>
        <dbReference type="SAM" id="Phobius"/>
    </source>
</evidence>
<dbReference type="GO" id="GO:0005524">
    <property type="term" value="F:ATP binding"/>
    <property type="evidence" value="ECO:0007669"/>
    <property type="project" value="UniProtKB-KW"/>
</dbReference>
<keyword evidence="4" id="KW-0808">Transferase</keyword>
<keyword evidence="6" id="KW-0418">Kinase</keyword>
<dbReference type="GO" id="GO:0000155">
    <property type="term" value="F:phosphorelay sensor kinase activity"/>
    <property type="evidence" value="ECO:0007669"/>
    <property type="project" value="InterPro"/>
</dbReference>
<keyword evidence="7" id="KW-0067">ATP-binding</keyword>
<dbReference type="CDD" id="cd00082">
    <property type="entry name" value="HisKA"/>
    <property type="match status" value="1"/>
</dbReference>
<dbReference type="SMART" id="SM00388">
    <property type="entry name" value="HisKA"/>
    <property type="match status" value="1"/>
</dbReference>
<dbReference type="EC" id="2.7.13.3" evidence="2"/>
<organism evidence="11 12">
    <name type="scientific">Candidatus Afipia apatlaquensis</name>
    <dbReference type="NCBI Taxonomy" id="2712852"/>
    <lineage>
        <taxon>Bacteria</taxon>
        <taxon>Pseudomonadati</taxon>
        <taxon>Pseudomonadota</taxon>
        <taxon>Alphaproteobacteria</taxon>
        <taxon>Hyphomicrobiales</taxon>
        <taxon>Nitrobacteraceae</taxon>
        <taxon>Afipia</taxon>
    </lineage>
</organism>
<sequence length="377" mass="42903">ATPMVMTAVEQRRINFLDMSDKDTVVAVAHDYPRSFETIRQVWPGTKQIVVINGASPNERFWRDEIQKDAELFKDRVQFIWYDDISFSDILKNSAVLPPDTAIFWHLMNVDATGVVYEGDTALRRLHAVSNAPIFSYDDGFFGQEIVGGPMYSVHDLSSLTAGVAIRILGGEKPGDIKIPSVRYADPKFDWRELQRWHISENNLPPGSQVLFREPGLWAKYHWQASLITGVILIQGVLISGLLHERRRRRVAEVEFRQRLAELARLNRHSAFSELTTSIAHEINQPLGSILTNAETAELMLKSSSPNLEEVKEILSDIKRDDQRASEVIRRLRSLLKKTPFEVRDVDLNDTIREVIRFVAALAHGRDIELRHATTSA</sequence>
<evidence type="ECO:0000259" key="10">
    <source>
        <dbReference type="SMART" id="SM00388"/>
    </source>
</evidence>
<feature type="transmembrane region" description="Helical" evidence="9">
    <location>
        <begin position="221"/>
        <end position="243"/>
    </location>
</feature>
<keyword evidence="9" id="KW-0812">Transmembrane</keyword>
<dbReference type="PANTHER" id="PTHR43065">
    <property type="entry name" value="SENSOR HISTIDINE KINASE"/>
    <property type="match status" value="1"/>
</dbReference>
<name>A0A7C9VIN3_9BRAD</name>
<dbReference type="PANTHER" id="PTHR43065:SF42">
    <property type="entry name" value="TWO-COMPONENT SENSOR PPRA"/>
    <property type="match status" value="1"/>
</dbReference>
<dbReference type="EMBL" id="JAAMRR010000017">
    <property type="protein sequence ID" value="NGX93733.1"/>
    <property type="molecule type" value="Genomic_DNA"/>
</dbReference>
<dbReference type="FunFam" id="1.10.287.130:FF:000055">
    <property type="entry name" value="Two-component sensor histidine kinase"/>
    <property type="match status" value="1"/>
</dbReference>
<protein>
    <recommendedName>
        <fullName evidence="2">histidine kinase</fullName>
        <ecNumber evidence="2">2.7.13.3</ecNumber>
    </recommendedName>
</protein>
<dbReference type="SUPFAM" id="SSF47384">
    <property type="entry name" value="Homodimeric domain of signal transducing histidine kinase"/>
    <property type="match status" value="1"/>
</dbReference>
<keyword evidence="3" id="KW-0597">Phosphoprotein</keyword>
<keyword evidence="9" id="KW-1133">Transmembrane helix</keyword>
<evidence type="ECO:0000313" key="12">
    <source>
        <dbReference type="Proteomes" id="UP000480266"/>
    </source>
</evidence>
<dbReference type="AlphaFoldDB" id="A0A7C9VIN3"/>
<keyword evidence="9" id="KW-0472">Membrane</keyword>
<proteinExistence type="predicted"/>
<evidence type="ECO:0000256" key="5">
    <source>
        <dbReference type="ARBA" id="ARBA00022741"/>
    </source>
</evidence>
<dbReference type="Pfam" id="PF00512">
    <property type="entry name" value="HisKA"/>
    <property type="match status" value="1"/>
</dbReference>
<feature type="non-terminal residue" evidence="11">
    <location>
        <position position="1"/>
    </location>
</feature>
<evidence type="ECO:0000256" key="2">
    <source>
        <dbReference type="ARBA" id="ARBA00012438"/>
    </source>
</evidence>
<reference evidence="11" key="1">
    <citation type="submission" date="2020-02" db="EMBL/GenBank/DDBJ databases">
        <title>Draft genome sequence of Candidatus Afipia apatlaquensis IBT-C3, a potential strain for decolorization of textile dyes.</title>
        <authorList>
            <person name="Sanchez-Reyes A."/>
            <person name="Breton-Deval L."/>
            <person name="Mangelson H."/>
            <person name="Sanchez-Flores A."/>
        </authorList>
    </citation>
    <scope>NUCLEOTIDE SEQUENCE [LARGE SCALE GENOMIC DNA]</scope>
    <source>
        <strain evidence="11">IBT-C3</strain>
    </source>
</reference>